<keyword evidence="3 5" id="KW-0687">Ribonucleoprotein</keyword>
<evidence type="ECO:0000256" key="6">
    <source>
        <dbReference type="SAM" id="MobiDB-lite"/>
    </source>
</evidence>
<evidence type="ECO:0000313" key="8">
    <source>
        <dbReference type="Proteomes" id="UP000824267"/>
    </source>
</evidence>
<evidence type="ECO:0000256" key="2">
    <source>
        <dbReference type="ARBA" id="ARBA00022980"/>
    </source>
</evidence>
<evidence type="ECO:0000313" key="7">
    <source>
        <dbReference type="EMBL" id="HIW87400.1"/>
    </source>
</evidence>
<dbReference type="GO" id="GO:0015934">
    <property type="term" value="C:large ribosomal subunit"/>
    <property type="evidence" value="ECO:0007669"/>
    <property type="project" value="InterPro"/>
</dbReference>
<dbReference type="InterPro" id="IPR044957">
    <property type="entry name" value="Ribosomal_bL32_bact"/>
</dbReference>
<feature type="region of interest" description="Disordered" evidence="6">
    <location>
        <begin position="1"/>
        <end position="20"/>
    </location>
</feature>
<evidence type="ECO:0000256" key="5">
    <source>
        <dbReference type="HAMAP-Rule" id="MF_00340"/>
    </source>
</evidence>
<evidence type="ECO:0000256" key="4">
    <source>
        <dbReference type="ARBA" id="ARBA00035178"/>
    </source>
</evidence>
<evidence type="ECO:0000256" key="1">
    <source>
        <dbReference type="ARBA" id="ARBA00008560"/>
    </source>
</evidence>
<comment type="similarity">
    <text evidence="1 5">Belongs to the bacterial ribosomal protein bL32 family.</text>
</comment>
<protein>
    <recommendedName>
        <fullName evidence="4 5">Large ribosomal subunit protein bL32</fullName>
    </recommendedName>
</protein>
<dbReference type="NCBIfam" id="TIGR01031">
    <property type="entry name" value="rpmF_bact"/>
    <property type="match status" value="1"/>
</dbReference>
<name>A0A9D1RHB5_9BACT</name>
<evidence type="ECO:0000256" key="3">
    <source>
        <dbReference type="ARBA" id="ARBA00023274"/>
    </source>
</evidence>
<dbReference type="Pfam" id="PF01783">
    <property type="entry name" value="Ribosomal_L32p"/>
    <property type="match status" value="1"/>
</dbReference>
<accession>A0A9D1RHB5</accession>
<dbReference type="PANTHER" id="PTHR35534:SF1">
    <property type="entry name" value="LARGE RIBOSOMAL SUBUNIT PROTEIN BL32"/>
    <property type="match status" value="1"/>
</dbReference>
<comment type="caution">
    <text evidence="7">The sequence shown here is derived from an EMBL/GenBank/DDBJ whole genome shotgun (WGS) entry which is preliminary data.</text>
</comment>
<proteinExistence type="inferred from homology"/>
<keyword evidence="2 5" id="KW-0689">Ribosomal protein</keyword>
<dbReference type="SUPFAM" id="SSF57829">
    <property type="entry name" value="Zn-binding ribosomal proteins"/>
    <property type="match status" value="1"/>
</dbReference>
<dbReference type="GO" id="GO:0003735">
    <property type="term" value="F:structural constituent of ribosome"/>
    <property type="evidence" value="ECO:0007669"/>
    <property type="project" value="InterPro"/>
</dbReference>
<sequence>MPNPKHRFSQTRTAKRRTHHKVEGVQLSTCSHCGATVLSHRVCPECGYYRGKEAIKKEAEA</sequence>
<dbReference type="HAMAP" id="MF_00340">
    <property type="entry name" value="Ribosomal_bL32"/>
    <property type="match status" value="1"/>
</dbReference>
<organism evidence="7 8">
    <name type="scientific">Candidatus Onthomorpha intestinigallinarum</name>
    <dbReference type="NCBI Taxonomy" id="2840880"/>
    <lineage>
        <taxon>Bacteria</taxon>
        <taxon>Pseudomonadati</taxon>
        <taxon>Bacteroidota</taxon>
        <taxon>Bacteroidia</taxon>
        <taxon>Bacteroidales</taxon>
        <taxon>Candidatus Onthomorpha</taxon>
    </lineage>
</organism>
<dbReference type="InterPro" id="IPR011332">
    <property type="entry name" value="Ribosomal_zn-bd"/>
</dbReference>
<dbReference type="GO" id="GO:0006412">
    <property type="term" value="P:translation"/>
    <property type="evidence" value="ECO:0007669"/>
    <property type="project" value="UniProtKB-UniRule"/>
</dbReference>
<dbReference type="AlphaFoldDB" id="A0A9D1RHB5"/>
<dbReference type="EMBL" id="DXGG01000129">
    <property type="protein sequence ID" value="HIW87400.1"/>
    <property type="molecule type" value="Genomic_DNA"/>
</dbReference>
<reference evidence="7" key="2">
    <citation type="submission" date="2021-04" db="EMBL/GenBank/DDBJ databases">
        <authorList>
            <person name="Gilroy R."/>
        </authorList>
    </citation>
    <scope>NUCLEOTIDE SEQUENCE</scope>
    <source>
        <strain evidence="7">Gambia16-930</strain>
    </source>
</reference>
<dbReference type="Proteomes" id="UP000824267">
    <property type="component" value="Unassembled WGS sequence"/>
</dbReference>
<reference evidence="7" key="1">
    <citation type="journal article" date="2021" name="PeerJ">
        <title>Extensive microbial diversity within the chicken gut microbiome revealed by metagenomics and culture.</title>
        <authorList>
            <person name="Gilroy R."/>
            <person name="Ravi A."/>
            <person name="Getino M."/>
            <person name="Pursley I."/>
            <person name="Horton D.L."/>
            <person name="Alikhan N.F."/>
            <person name="Baker D."/>
            <person name="Gharbi K."/>
            <person name="Hall N."/>
            <person name="Watson M."/>
            <person name="Adriaenssens E.M."/>
            <person name="Foster-Nyarko E."/>
            <person name="Jarju S."/>
            <person name="Secka A."/>
            <person name="Antonio M."/>
            <person name="Oren A."/>
            <person name="Chaudhuri R.R."/>
            <person name="La Ragione R."/>
            <person name="Hildebrand F."/>
            <person name="Pallen M.J."/>
        </authorList>
    </citation>
    <scope>NUCLEOTIDE SEQUENCE</scope>
    <source>
        <strain evidence="7">Gambia16-930</strain>
    </source>
</reference>
<dbReference type="PANTHER" id="PTHR35534">
    <property type="entry name" value="50S RIBOSOMAL PROTEIN L32"/>
    <property type="match status" value="1"/>
</dbReference>
<gene>
    <name evidence="5 7" type="primary">rpmF</name>
    <name evidence="7" type="ORF">IAC47_03905</name>
</gene>
<dbReference type="InterPro" id="IPR002677">
    <property type="entry name" value="Ribosomal_bL32"/>
</dbReference>